<dbReference type="Gene3D" id="3.90.1340.10">
    <property type="entry name" value="Phage tail collar domain"/>
    <property type="match status" value="1"/>
</dbReference>
<dbReference type="SUPFAM" id="SSF88874">
    <property type="entry name" value="Receptor-binding domain of short tail fibre protein gp12"/>
    <property type="match status" value="1"/>
</dbReference>
<organism evidence="1 2">
    <name type="scientific">Pectobacterium quasiaquaticum</name>
    <dbReference type="NCBI Taxonomy" id="2774015"/>
    <lineage>
        <taxon>Bacteria</taxon>
        <taxon>Pseudomonadati</taxon>
        <taxon>Pseudomonadota</taxon>
        <taxon>Gammaproteobacteria</taxon>
        <taxon>Enterobacterales</taxon>
        <taxon>Pectobacteriaceae</taxon>
        <taxon>Pectobacterium</taxon>
    </lineage>
</organism>
<dbReference type="Proteomes" id="UP000806577">
    <property type="component" value="Chromosome"/>
</dbReference>
<proteinExistence type="predicted"/>
<dbReference type="CDD" id="cd19958">
    <property type="entry name" value="pyocin_knob"/>
    <property type="match status" value="1"/>
</dbReference>
<accession>A0A9Q2IBI1</accession>
<dbReference type="InterPro" id="IPR037053">
    <property type="entry name" value="Phage_tail_collar_dom_sf"/>
</dbReference>
<dbReference type="KEGG" id="pqu:IG609_009120"/>
<reference evidence="1 2" key="1">
    <citation type="journal article" date="2021" name="Int. J. Syst. Evol. Microbiol.">
        <title>&lt;i&gt;Pectobacterium quasiaquaticum&lt;/i&gt; sp. nov., isolated from waterways.</title>
        <authorList>
            <person name="Ben Moussa H."/>
            <person name="Pedron J."/>
            <person name="Bertrand C."/>
            <person name="Hecquet A."/>
            <person name="Barny M.A."/>
        </authorList>
    </citation>
    <scope>NUCLEOTIDE SEQUENCE [LARGE SCALE GENOMIC DNA]</scope>
    <source>
        <strain evidence="1 2">A477-S1-J17</strain>
    </source>
</reference>
<protein>
    <submittedName>
        <fullName evidence="1">Tail fiber protein</fullName>
    </submittedName>
</protein>
<evidence type="ECO:0000313" key="1">
    <source>
        <dbReference type="EMBL" id="URG50637.1"/>
    </source>
</evidence>
<dbReference type="Gene3D" id="2.60.40.1080">
    <property type="match status" value="2"/>
</dbReference>
<dbReference type="InterPro" id="IPR008964">
    <property type="entry name" value="Invasin/intimin_cell_adhesion"/>
</dbReference>
<dbReference type="AlphaFoldDB" id="A0A9Q2IBI1"/>
<dbReference type="Pfam" id="PF07484">
    <property type="entry name" value="Collar"/>
    <property type="match status" value="1"/>
</dbReference>
<dbReference type="EMBL" id="CP065177">
    <property type="protein sequence ID" value="URG50637.1"/>
    <property type="molecule type" value="Genomic_DNA"/>
</dbReference>
<sequence>MDQKFFRVPFAQSGDRQTVPDALQSSGVVSFPSGWGGDYAKDPTVDANAKPVEREAMNAILYAITNAVRQYQVFGFPEYITPADNNGSVFAYSSGAVVRYRQSAALAFKSYVSVDDNNTSVPGTDETKWQEFIYRESSTDEAADPTNETTQITPRRLHPVIDAAIEQFQLIINPQLVPVGFGGIWFTDTPPDGWLEANGQAFDIEKYPKLAQKFPSGRVPDARGRFARGWSHGSATDPDSEREICSTQEDAMQEIKGEFVIDDWGWADGKLFKIVRGGSSGWDSQGGGLVVEFNSSNVARTSIETRPKNIAVMYIIKTDLAETEPSIPTPTAIVITPRSSNINAGSSLQFLASVLPVEFHDNYPVDWAVSDASLGNISSSGNYTASAGMTGVQTIIASISTGLTALVTINQYVYLTNISVANIPNISVGDNYNLAITFSPAGYTEPVDYASSDAQIASIGAGMITGVSPGTVTISATGRYSGVTVSRQVTVTPKVIVEKYLQINERLSEIAAAGAAAQAAARNNLGLGGLATKDGLTAADVSAVPQASASLGTENLNTVISLGRKFQALTSNATLARNYPVALAGMLDVIKTTDAGIRQTFYPYNTTDVYHRYCVDVGANPIVFSAWGKSGGDFLEKPQNLADVPNKPTARENLGVGYTISTAAPPTSASGYAQGHIWYQVGES</sequence>
<dbReference type="SUPFAM" id="SSF49373">
    <property type="entry name" value="Invasin/intimin cell-adhesion fragments"/>
    <property type="match status" value="1"/>
</dbReference>
<keyword evidence="2" id="KW-1185">Reference proteome</keyword>
<evidence type="ECO:0000313" key="2">
    <source>
        <dbReference type="Proteomes" id="UP000806577"/>
    </source>
</evidence>
<dbReference type="PANTHER" id="PTHR35191:SF1">
    <property type="entry name" value="PROPHAGE SIDE TAIL FIBER PROTEIN HOMOLOG STFQ-RELATED"/>
    <property type="match status" value="1"/>
</dbReference>
<dbReference type="PANTHER" id="PTHR35191">
    <property type="entry name" value="PROPHAGE SIDE TAIL FIBER PROTEIN HOMOLOG STFQ-RELATED"/>
    <property type="match status" value="1"/>
</dbReference>
<dbReference type="InterPro" id="IPR003343">
    <property type="entry name" value="Big_2"/>
</dbReference>
<name>A0A9Q2IBI1_9GAMM</name>
<dbReference type="SMART" id="SM00635">
    <property type="entry name" value="BID_2"/>
    <property type="match status" value="2"/>
</dbReference>
<gene>
    <name evidence="1" type="ORF">IG609_009120</name>
</gene>
<dbReference type="RefSeq" id="WP_193400544.1">
    <property type="nucleotide sequence ID" value="NZ_CP065177.1"/>
</dbReference>
<dbReference type="InterPro" id="IPR011083">
    <property type="entry name" value="Phage_tail_collar_dom"/>
</dbReference>
<dbReference type="InterPro" id="IPR051934">
    <property type="entry name" value="Phage_Tail_Fiber_Structural"/>
</dbReference>